<organism evidence="2 3">
    <name type="scientific">Novosphingobium rhizovicinum</name>
    <dbReference type="NCBI Taxonomy" id="3228928"/>
    <lineage>
        <taxon>Bacteria</taxon>
        <taxon>Pseudomonadati</taxon>
        <taxon>Pseudomonadota</taxon>
        <taxon>Alphaproteobacteria</taxon>
        <taxon>Sphingomonadales</taxon>
        <taxon>Sphingomonadaceae</taxon>
        <taxon>Novosphingobium</taxon>
    </lineage>
</organism>
<name>A0ABV3RD97_9SPHN</name>
<gene>
    <name evidence="2" type="ORF">ABUH87_13010</name>
</gene>
<comment type="caution">
    <text evidence="2">The sequence shown here is derived from an EMBL/GenBank/DDBJ whole genome shotgun (WGS) entry which is preliminary data.</text>
</comment>
<evidence type="ECO:0000313" key="3">
    <source>
        <dbReference type="Proteomes" id="UP001556118"/>
    </source>
</evidence>
<sequence>MMRATTRPILKLAALSVALLLGACAGSRDYPSLARRDIERIEGSASPASGAIEVPPALPSPSADLTSRLAGLVEIARSAHANFQSRQPAVERAVSGAGAPISASWSEAQVALAGLQAARSGAVTSLGELDQLYVDARVSHPGQVSPSATAIAVAREQVEGWVKNENAVIERLGSRLR</sequence>
<protein>
    <recommendedName>
        <fullName evidence="4">Lipoprotein</fullName>
    </recommendedName>
</protein>
<feature type="signal peptide" evidence="1">
    <location>
        <begin position="1"/>
        <end position="25"/>
    </location>
</feature>
<accession>A0ABV3RD97</accession>
<keyword evidence="3" id="KW-1185">Reference proteome</keyword>
<feature type="chain" id="PRO_5047301516" description="Lipoprotein" evidence="1">
    <location>
        <begin position="26"/>
        <end position="177"/>
    </location>
</feature>
<evidence type="ECO:0000256" key="1">
    <source>
        <dbReference type="SAM" id="SignalP"/>
    </source>
</evidence>
<dbReference type="RefSeq" id="WP_367774327.1">
    <property type="nucleotide sequence ID" value="NZ_JBFNXR010000050.1"/>
</dbReference>
<keyword evidence="1" id="KW-0732">Signal</keyword>
<evidence type="ECO:0008006" key="4">
    <source>
        <dbReference type="Google" id="ProtNLM"/>
    </source>
</evidence>
<proteinExistence type="predicted"/>
<dbReference type="EMBL" id="JBFNXR010000050">
    <property type="protein sequence ID" value="MEW9856054.1"/>
    <property type="molecule type" value="Genomic_DNA"/>
</dbReference>
<evidence type="ECO:0000313" key="2">
    <source>
        <dbReference type="EMBL" id="MEW9856054.1"/>
    </source>
</evidence>
<dbReference type="Proteomes" id="UP001556118">
    <property type="component" value="Unassembled WGS sequence"/>
</dbReference>
<reference evidence="2 3" key="1">
    <citation type="submission" date="2024-06" db="EMBL/GenBank/DDBJ databases">
        <title>Novosphingobium rhizovicinus M1R2S20.</title>
        <authorList>
            <person name="Sun J.-Q."/>
        </authorList>
    </citation>
    <scope>NUCLEOTIDE SEQUENCE [LARGE SCALE GENOMIC DNA]</scope>
    <source>
        <strain evidence="2 3">M1R2S20</strain>
    </source>
</reference>
<dbReference type="PROSITE" id="PS51257">
    <property type="entry name" value="PROKAR_LIPOPROTEIN"/>
    <property type="match status" value="1"/>
</dbReference>